<gene>
    <name evidence="1" type="ORF">LOY88_000209</name>
</gene>
<comment type="caution">
    <text evidence="1">The sequence shown here is derived from an EMBL/GenBank/DDBJ whole genome shotgun (WGS) entry which is preliminary data.</text>
</comment>
<dbReference type="EMBL" id="JALBCA010000003">
    <property type="protein sequence ID" value="KAI2393151.1"/>
    <property type="molecule type" value="Genomic_DNA"/>
</dbReference>
<protein>
    <submittedName>
        <fullName evidence="1">Uncharacterized protein</fullName>
    </submittedName>
</protein>
<reference evidence="1" key="1">
    <citation type="journal article" date="2022" name="bioRxiv">
        <title>Population genetic analysis of Ophidiomyces ophidiicola, the causative agent of snake fungal disease, indicates recent introductions to the USA.</title>
        <authorList>
            <person name="Ladner J.T."/>
            <person name="Palmer J.M."/>
            <person name="Ettinger C.L."/>
            <person name="Stajich J.E."/>
            <person name="Farrell T.M."/>
            <person name="Glorioso B.M."/>
            <person name="Lawson B."/>
            <person name="Price S.J."/>
            <person name="Stengle A.G."/>
            <person name="Grear D.A."/>
            <person name="Lorch J.M."/>
        </authorList>
    </citation>
    <scope>NUCLEOTIDE SEQUENCE</scope>
    <source>
        <strain evidence="1">NWHC 24266-5</strain>
    </source>
</reference>
<accession>A0ACB8V610</accession>
<evidence type="ECO:0000313" key="1">
    <source>
        <dbReference type="EMBL" id="KAI2393151.1"/>
    </source>
</evidence>
<sequence>MVEMAPDKEGTFIAQSDSSDQNIHAIELGEGVSLNSNVSGKIKNPLANIPKQRLLQDVKEFANTNGLSHILPILEKGALVAKDPANWETVEGLTSDEHEAIRNEVLHKWRQPRALYLTMVLCSIGAAVQ</sequence>
<organism evidence="1">
    <name type="scientific">Ophidiomyces ophidiicola</name>
    <dbReference type="NCBI Taxonomy" id="1387563"/>
    <lineage>
        <taxon>Eukaryota</taxon>
        <taxon>Fungi</taxon>
        <taxon>Dikarya</taxon>
        <taxon>Ascomycota</taxon>
        <taxon>Pezizomycotina</taxon>
        <taxon>Eurotiomycetes</taxon>
        <taxon>Eurotiomycetidae</taxon>
        <taxon>Onygenales</taxon>
        <taxon>Onygenaceae</taxon>
        <taxon>Ophidiomyces</taxon>
    </lineage>
</organism>
<name>A0ACB8V610_9EURO</name>
<proteinExistence type="predicted"/>